<dbReference type="CDD" id="cd02947">
    <property type="entry name" value="TRX_family"/>
    <property type="match status" value="1"/>
</dbReference>
<organism evidence="12 13">
    <name type="scientific">Aceticella autotrophica</name>
    <dbReference type="NCBI Taxonomy" id="2755338"/>
    <lineage>
        <taxon>Bacteria</taxon>
        <taxon>Bacillati</taxon>
        <taxon>Bacillota</taxon>
        <taxon>Clostridia</taxon>
        <taxon>Thermoanaerobacterales</taxon>
        <taxon>Thermoanaerobacteraceae</taxon>
        <taxon>Aceticella</taxon>
    </lineage>
</organism>
<dbReference type="InterPro" id="IPR036249">
    <property type="entry name" value="Thioredoxin-like_sf"/>
</dbReference>
<dbReference type="PROSITE" id="PS51352">
    <property type="entry name" value="THIOREDOXIN_2"/>
    <property type="match status" value="1"/>
</dbReference>
<dbReference type="GO" id="GO:0015035">
    <property type="term" value="F:protein-disulfide reductase activity"/>
    <property type="evidence" value="ECO:0007669"/>
    <property type="project" value="UniProtKB-UniRule"/>
</dbReference>
<protein>
    <recommendedName>
        <fullName evidence="2 7">Thioredoxin</fullName>
    </recommendedName>
</protein>
<feature type="site" description="Contributes to redox potential value" evidence="9">
    <location>
        <position position="33"/>
    </location>
</feature>
<sequence>MKPISVTDATFENEVYNSDKPVLVDFWAKWCGPCRMMAPVLEEFSEEYSDHIKVAKLDIDENPLITTQYRVMSIPTLGIFVNGKLVDKLVGFMPKEELANRLSKYINA</sequence>
<dbReference type="SUPFAM" id="SSF52833">
    <property type="entry name" value="Thioredoxin-like"/>
    <property type="match status" value="1"/>
</dbReference>
<dbReference type="Proteomes" id="UP000671913">
    <property type="component" value="Chromosome"/>
</dbReference>
<dbReference type="InterPro" id="IPR017937">
    <property type="entry name" value="Thioredoxin_CS"/>
</dbReference>
<gene>
    <name evidence="12" type="primary">trxA</name>
    <name evidence="12" type="ORF">ACETAC_07695</name>
</gene>
<dbReference type="PANTHER" id="PTHR45663:SF11">
    <property type="entry name" value="GEO12009P1"/>
    <property type="match status" value="1"/>
</dbReference>
<dbReference type="GO" id="GO:0045454">
    <property type="term" value="P:cell redox homeostasis"/>
    <property type="evidence" value="ECO:0007669"/>
    <property type="project" value="TreeGrafter"/>
</dbReference>
<evidence type="ECO:0000256" key="1">
    <source>
        <dbReference type="ARBA" id="ARBA00008987"/>
    </source>
</evidence>
<accession>A0A975G9H5</accession>
<dbReference type="Gene3D" id="3.40.30.10">
    <property type="entry name" value="Glutaredoxin"/>
    <property type="match status" value="1"/>
</dbReference>
<dbReference type="Pfam" id="PF00085">
    <property type="entry name" value="Thioredoxin"/>
    <property type="match status" value="1"/>
</dbReference>
<name>A0A975G9H5_9THEO</name>
<evidence type="ECO:0000313" key="13">
    <source>
        <dbReference type="Proteomes" id="UP000671913"/>
    </source>
</evidence>
<evidence type="ECO:0000259" key="11">
    <source>
        <dbReference type="PROSITE" id="PS51352"/>
    </source>
</evidence>
<dbReference type="AlphaFoldDB" id="A0A975G9H5"/>
<feature type="active site" description="Nucleophile" evidence="9">
    <location>
        <position position="34"/>
    </location>
</feature>
<proteinExistence type="inferred from homology"/>
<dbReference type="PROSITE" id="PS00194">
    <property type="entry name" value="THIOREDOXIN_1"/>
    <property type="match status" value="1"/>
</dbReference>
<dbReference type="InterPro" id="IPR013766">
    <property type="entry name" value="Thioredoxin_domain"/>
</dbReference>
<dbReference type="GO" id="GO:0005829">
    <property type="term" value="C:cytosol"/>
    <property type="evidence" value="ECO:0007669"/>
    <property type="project" value="TreeGrafter"/>
</dbReference>
<keyword evidence="4" id="KW-0249">Electron transport</keyword>
<feature type="site" description="Contributes to redox potential value" evidence="9">
    <location>
        <position position="32"/>
    </location>
</feature>
<evidence type="ECO:0000256" key="10">
    <source>
        <dbReference type="PIRSR" id="PIRSR000077-4"/>
    </source>
</evidence>
<feature type="site" description="Deprotonates C-terminal active site Cys" evidence="9">
    <location>
        <position position="25"/>
    </location>
</feature>
<feature type="disulfide bond" description="Redox-active" evidence="10">
    <location>
        <begin position="31"/>
        <end position="34"/>
    </location>
</feature>
<evidence type="ECO:0000256" key="4">
    <source>
        <dbReference type="ARBA" id="ARBA00022982"/>
    </source>
</evidence>
<feature type="active site" description="Nucleophile" evidence="9">
    <location>
        <position position="31"/>
    </location>
</feature>
<comment type="similarity">
    <text evidence="1 8">Belongs to the thioredoxin family.</text>
</comment>
<keyword evidence="6 10" id="KW-0676">Redox-active center</keyword>
<reference evidence="12" key="1">
    <citation type="submission" date="2020-08" db="EMBL/GenBank/DDBJ databases">
        <title>Genomic insights into the carbon and energy metabolism of the first obligate autotrophic acetogenic bacterium Aceticella autotrophica gen. nov., sp. nov.</title>
        <authorList>
            <person name="Toshchakov S.V."/>
            <person name="Elcheninov A.G."/>
            <person name="Kublanov I.V."/>
            <person name="Frolov E.N."/>
            <person name="Lebedinsky A.V."/>
        </authorList>
    </citation>
    <scope>NUCLEOTIDE SEQUENCE</scope>
    <source>
        <strain evidence="12">3443-3Ac</strain>
    </source>
</reference>
<dbReference type="NCBIfam" id="TIGR01068">
    <property type="entry name" value="thioredoxin"/>
    <property type="match status" value="1"/>
</dbReference>
<evidence type="ECO:0000256" key="9">
    <source>
        <dbReference type="PIRSR" id="PIRSR000077-1"/>
    </source>
</evidence>
<dbReference type="EMBL" id="CP060096">
    <property type="protein sequence ID" value="QSZ26768.1"/>
    <property type="molecule type" value="Genomic_DNA"/>
</dbReference>
<evidence type="ECO:0000256" key="8">
    <source>
        <dbReference type="PIRNR" id="PIRNR000077"/>
    </source>
</evidence>
<dbReference type="KEGG" id="aaut:ACETAC_07695"/>
<evidence type="ECO:0000256" key="3">
    <source>
        <dbReference type="ARBA" id="ARBA00022448"/>
    </source>
</evidence>
<evidence type="ECO:0000256" key="7">
    <source>
        <dbReference type="NCBIfam" id="TIGR01068"/>
    </source>
</evidence>
<keyword evidence="3" id="KW-0813">Transport</keyword>
<keyword evidence="13" id="KW-1185">Reference proteome</keyword>
<evidence type="ECO:0000256" key="5">
    <source>
        <dbReference type="ARBA" id="ARBA00023157"/>
    </source>
</evidence>
<dbReference type="PIRSF" id="PIRSF000077">
    <property type="entry name" value="Thioredoxin"/>
    <property type="match status" value="1"/>
</dbReference>
<keyword evidence="5 10" id="KW-1015">Disulfide bond</keyword>
<evidence type="ECO:0000313" key="12">
    <source>
        <dbReference type="EMBL" id="QSZ26768.1"/>
    </source>
</evidence>
<dbReference type="FunFam" id="3.40.30.10:FF:000001">
    <property type="entry name" value="Thioredoxin"/>
    <property type="match status" value="1"/>
</dbReference>
<feature type="domain" description="Thioredoxin" evidence="11">
    <location>
        <begin position="1"/>
        <end position="107"/>
    </location>
</feature>
<evidence type="ECO:0000256" key="6">
    <source>
        <dbReference type="ARBA" id="ARBA00023284"/>
    </source>
</evidence>
<dbReference type="PRINTS" id="PR00421">
    <property type="entry name" value="THIOREDOXIN"/>
</dbReference>
<evidence type="ECO:0000256" key="2">
    <source>
        <dbReference type="ARBA" id="ARBA00020570"/>
    </source>
</evidence>
<dbReference type="PANTHER" id="PTHR45663">
    <property type="entry name" value="GEO12009P1"/>
    <property type="match status" value="1"/>
</dbReference>
<dbReference type="InterPro" id="IPR005746">
    <property type="entry name" value="Thioredoxin"/>
</dbReference>